<keyword evidence="1" id="KW-1133">Transmembrane helix</keyword>
<evidence type="ECO:0000313" key="3">
    <source>
        <dbReference type="Proteomes" id="UP000784880"/>
    </source>
</evidence>
<feature type="transmembrane region" description="Helical" evidence="1">
    <location>
        <begin position="93"/>
        <end position="114"/>
    </location>
</feature>
<proteinExistence type="predicted"/>
<feature type="transmembrane region" description="Helical" evidence="1">
    <location>
        <begin position="42"/>
        <end position="63"/>
    </location>
</feature>
<dbReference type="EMBL" id="JAHQCS010000090">
    <property type="protein sequence ID" value="MBU9711991.1"/>
    <property type="molecule type" value="Genomic_DNA"/>
</dbReference>
<gene>
    <name evidence="2" type="ORF">KS419_09595</name>
</gene>
<evidence type="ECO:0000313" key="2">
    <source>
        <dbReference type="EMBL" id="MBU9711991.1"/>
    </source>
</evidence>
<dbReference type="Proteomes" id="UP000784880">
    <property type="component" value="Unassembled WGS sequence"/>
</dbReference>
<feature type="transmembrane region" description="Helical" evidence="1">
    <location>
        <begin position="145"/>
        <end position="170"/>
    </location>
</feature>
<dbReference type="RefSeq" id="WP_217066142.1">
    <property type="nucleotide sequence ID" value="NZ_JAHQCS010000090.1"/>
</dbReference>
<feature type="transmembrane region" description="Helical" evidence="1">
    <location>
        <begin position="241"/>
        <end position="263"/>
    </location>
</feature>
<feature type="transmembrane region" description="Helical" evidence="1">
    <location>
        <begin position="177"/>
        <end position="194"/>
    </location>
</feature>
<accession>A0ABS6JE85</accession>
<comment type="caution">
    <text evidence="2">The sequence shown here is derived from an EMBL/GenBank/DDBJ whole genome shotgun (WGS) entry which is preliminary data.</text>
</comment>
<keyword evidence="1" id="KW-0472">Membrane</keyword>
<protein>
    <submittedName>
        <fullName evidence="2">Uncharacterized protein</fullName>
    </submittedName>
</protein>
<keyword evidence="1" id="KW-0812">Transmembrane</keyword>
<name>A0ABS6JE85_9BACI</name>
<reference evidence="2 3" key="1">
    <citation type="submission" date="2021-06" db="EMBL/GenBank/DDBJ databases">
        <title>Bacillus sp. RD4P76, an endophyte from a halophyte.</title>
        <authorList>
            <person name="Sun J.-Q."/>
        </authorList>
    </citation>
    <scope>NUCLEOTIDE SEQUENCE [LARGE SCALE GENOMIC DNA]</scope>
    <source>
        <strain evidence="2 3">CGMCC 1.15917</strain>
    </source>
</reference>
<sequence>MSWSALLKKEWRASSTPFFIGVVGIIVIFSGIYYAMGRYSPFLFLFSYLSIFAHLLAVGLDLLHNLRKEWKENTVYVWLNLPLPGWQLILSKLVITMIEFIITLMITLGFMYVLTNRAIDLFGQRADGQELVAGMEIFKESFVEMIPIILLVIPFVSILLAFGILFIYFMGKSYYRIGWILGTVVVVVSFYGLIKFLDTPVFSVISEWGLIRHFSFPEQIMFEGGSETAIEVGEVLTLPLYAGQIVVGIVLLIAMFSLLSWMLDRKVQVG</sequence>
<feature type="transmembrane region" description="Helical" evidence="1">
    <location>
        <begin position="18"/>
        <end position="36"/>
    </location>
</feature>
<evidence type="ECO:0000256" key="1">
    <source>
        <dbReference type="SAM" id="Phobius"/>
    </source>
</evidence>
<keyword evidence="3" id="KW-1185">Reference proteome</keyword>
<organism evidence="2 3">
    <name type="scientific">Evansella tamaricis</name>
    <dbReference type="NCBI Taxonomy" id="2069301"/>
    <lineage>
        <taxon>Bacteria</taxon>
        <taxon>Bacillati</taxon>
        <taxon>Bacillota</taxon>
        <taxon>Bacilli</taxon>
        <taxon>Bacillales</taxon>
        <taxon>Bacillaceae</taxon>
        <taxon>Evansella</taxon>
    </lineage>
</organism>